<feature type="signal peptide" evidence="4">
    <location>
        <begin position="1"/>
        <end position="23"/>
    </location>
</feature>
<accession>A0A6B3SI36</accession>
<dbReference type="EMBL" id="JAAIVB010000012">
    <property type="protein sequence ID" value="NEX60471.1"/>
    <property type="molecule type" value="Genomic_DNA"/>
</dbReference>
<sequence length="532" mass="56918">MRNTFLRLLIGAAFAMPATPLLASSLPGAPDDVVRFDINRFDVQGNTLLPAKRVDAAVQAFAGRNRSFSDVQRALEALEEEYRKAGYSVVQVALPEQELNHGVVRLQVVETKIGKVRVEGNQHFDTMNIRASVPALREGITPDVARASSSLRLANENPAKKVNLQLQSAQQDGEIDAILKVSDERPWKLMGSLDNSGNSSTGNTHLTLQAQHANVANLDQVLSVQYTTTVEKPSKVSVYGAGYHIPFYALGDSLDLFASYSNVDSGSVTAGIFALQVSGRGSVLGARYNQNLKRIGDYEHRLSYGLDYKAFQNNVSLSGVQLGNDVTVHPVSLAYNGTLGLNGTELNVGATLVRNLPGGSRGTAADFERVRAGAPAAYTLLRYNAALASVFAKDWQWRLNLTGQTTGDALVPGEQFGAGGMASVRGFEERELSSDSGWLVNAEVYTPNLCGGMAGMAAQCRALAFYDTASVSRNKPLPGEAAQGSIGSAGVGMRLALGNRAAMQLDLGQVINAGPLQAKGERKLHFRLSLNY</sequence>
<feature type="domain" description="Polypeptide-transport-associated ShlB-type" evidence="6">
    <location>
        <begin position="36"/>
        <end position="110"/>
    </location>
</feature>
<proteinExistence type="predicted"/>
<evidence type="ECO:0000313" key="8">
    <source>
        <dbReference type="Proteomes" id="UP000482155"/>
    </source>
</evidence>
<dbReference type="Gene3D" id="2.40.160.50">
    <property type="entry name" value="membrane protein fhac: a member of the omp85/tpsb transporter family"/>
    <property type="match status" value="1"/>
</dbReference>
<dbReference type="PANTHER" id="PTHR34597">
    <property type="entry name" value="SLR1661 PROTEIN"/>
    <property type="match status" value="1"/>
</dbReference>
<dbReference type="RefSeq" id="WP_163960945.1">
    <property type="nucleotide sequence ID" value="NZ_JAAIVB010000012.1"/>
</dbReference>
<dbReference type="GO" id="GO:0098046">
    <property type="term" value="C:type V protein secretion system complex"/>
    <property type="evidence" value="ECO:0007669"/>
    <property type="project" value="TreeGrafter"/>
</dbReference>
<dbReference type="InterPro" id="IPR013686">
    <property type="entry name" value="Polypept-transport_assoc_ShlB"/>
</dbReference>
<feature type="domain" description="Haemolysin activator HlyB C-terminal" evidence="5">
    <location>
        <begin position="173"/>
        <end position="494"/>
    </location>
</feature>
<evidence type="ECO:0000259" key="6">
    <source>
        <dbReference type="Pfam" id="PF08479"/>
    </source>
</evidence>
<evidence type="ECO:0000256" key="4">
    <source>
        <dbReference type="SAM" id="SignalP"/>
    </source>
</evidence>
<dbReference type="GO" id="GO:0008320">
    <property type="term" value="F:protein transmembrane transporter activity"/>
    <property type="evidence" value="ECO:0007669"/>
    <property type="project" value="TreeGrafter"/>
</dbReference>
<gene>
    <name evidence="7" type="ORF">G3574_05230</name>
</gene>
<keyword evidence="8" id="KW-1185">Reference proteome</keyword>
<evidence type="ECO:0000259" key="5">
    <source>
        <dbReference type="Pfam" id="PF03865"/>
    </source>
</evidence>
<keyword evidence="1" id="KW-0472">Membrane</keyword>
<dbReference type="GO" id="GO:0046819">
    <property type="term" value="P:protein secretion by the type V secretion system"/>
    <property type="evidence" value="ECO:0007669"/>
    <property type="project" value="TreeGrafter"/>
</dbReference>
<dbReference type="Pfam" id="PF08479">
    <property type="entry name" value="POTRA_2"/>
    <property type="match status" value="1"/>
</dbReference>
<dbReference type="InterPro" id="IPR051544">
    <property type="entry name" value="TPS_OM_transporter"/>
</dbReference>
<dbReference type="InterPro" id="IPR005565">
    <property type="entry name" value="Hemolysn_activator_HlyB_C"/>
</dbReference>
<comment type="caution">
    <text evidence="7">The sequence shown here is derived from an EMBL/GenBank/DDBJ whole genome shotgun (WGS) entry which is preliminary data.</text>
</comment>
<keyword evidence="4" id="KW-0732">Signal</keyword>
<evidence type="ECO:0000256" key="3">
    <source>
        <dbReference type="ARBA" id="ARBA00023237"/>
    </source>
</evidence>
<protein>
    <submittedName>
        <fullName evidence="7">ShlB/FhaC/HecB family hemolysin secretion/activation protein</fullName>
    </submittedName>
</protein>
<dbReference type="AlphaFoldDB" id="A0A6B3SI36"/>
<dbReference type="PANTHER" id="PTHR34597:SF6">
    <property type="entry name" value="BLR6126 PROTEIN"/>
    <property type="match status" value="1"/>
</dbReference>
<reference evidence="7 8" key="1">
    <citation type="submission" date="2020-02" db="EMBL/GenBank/DDBJ databases">
        <authorList>
            <person name="Kim M.K."/>
        </authorList>
    </citation>
    <scope>NUCLEOTIDE SEQUENCE [LARGE SCALE GENOMIC DNA]</scope>
    <source>
        <strain evidence="7 8">17J57-3</strain>
    </source>
</reference>
<name>A0A6B3SI36_9BURK</name>
<evidence type="ECO:0000313" key="7">
    <source>
        <dbReference type="EMBL" id="NEX60471.1"/>
    </source>
</evidence>
<dbReference type="Gene3D" id="3.10.20.310">
    <property type="entry name" value="membrane protein fhac"/>
    <property type="match status" value="1"/>
</dbReference>
<evidence type="ECO:0000256" key="2">
    <source>
        <dbReference type="ARBA" id="ARBA00022692"/>
    </source>
</evidence>
<keyword evidence="3" id="KW-0998">Cell outer membrane</keyword>
<dbReference type="Proteomes" id="UP000482155">
    <property type="component" value="Unassembled WGS sequence"/>
</dbReference>
<keyword evidence="1" id="KW-1134">Transmembrane beta strand</keyword>
<dbReference type="Pfam" id="PF03865">
    <property type="entry name" value="ShlB"/>
    <property type="match status" value="1"/>
</dbReference>
<keyword evidence="2" id="KW-0812">Transmembrane</keyword>
<organism evidence="7 8">
    <name type="scientific">Noviherbaspirillum galbum</name>
    <dbReference type="NCBI Taxonomy" id="2709383"/>
    <lineage>
        <taxon>Bacteria</taxon>
        <taxon>Pseudomonadati</taxon>
        <taxon>Pseudomonadota</taxon>
        <taxon>Betaproteobacteria</taxon>
        <taxon>Burkholderiales</taxon>
        <taxon>Oxalobacteraceae</taxon>
        <taxon>Noviherbaspirillum</taxon>
    </lineage>
</organism>
<feature type="chain" id="PRO_5025544261" evidence="4">
    <location>
        <begin position="24"/>
        <end position="532"/>
    </location>
</feature>
<evidence type="ECO:0000256" key="1">
    <source>
        <dbReference type="ARBA" id="ARBA00022452"/>
    </source>
</evidence>